<comment type="similarity">
    <text evidence="2 9">Belongs to the OXA1/ALB3/YidC family.</text>
</comment>
<dbReference type="AlphaFoldDB" id="A0A9W8IE47"/>
<keyword evidence="7" id="KW-0496">Mitochondrion</keyword>
<comment type="caution">
    <text evidence="12">The sequence shown here is derived from an EMBL/GenBank/DDBJ whole genome shotgun (WGS) entry which is preliminary data.</text>
</comment>
<keyword evidence="8 10" id="KW-0472">Membrane</keyword>
<evidence type="ECO:0000256" key="7">
    <source>
        <dbReference type="ARBA" id="ARBA00023128"/>
    </source>
</evidence>
<dbReference type="InterPro" id="IPR028055">
    <property type="entry name" value="YidC/Oxa/ALB_C"/>
</dbReference>
<keyword evidence="4" id="KW-0999">Mitochondrion inner membrane</keyword>
<reference evidence="12" key="1">
    <citation type="submission" date="2022-07" db="EMBL/GenBank/DDBJ databases">
        <title>Phylogenomic reconstructions and comparative analyses of Kickxellomycotina fungi.</title>
        <authorList>
            <person name="Reynolds N.K."/>
            <person name="Stajich J.E."/>
            <person name="Barry K."/>
            <person name="Grigoriev I.V."/>
            <person name="Crous P."/>
            <person name="Smith M.E."/>
        </authorList>
    </citation>
    <scope>NUCLEOTIDE SEQUENCE</scope>
    <source>
        <strain evidence="12">NRRL 1566</strain>
    </source>
</reference>
<evidence type="ECO:0000313" key="12">
    <source>
        <dbReference type="EMBL" id="KAJ2851182.1"/>
    </source>
</evidence>
<dbReference type="CDD" id="cd20069">
    <property type="entry name" value="5TM_Oxa1-like"/>
    <property type="match status" value="1"/>
</dbReference>
<dbReference type="InterPro" id="IPR001708">
    <property type="entry name" value="YidC/ALB3/OXA1/COX18"/>
</dbReference>
<dbReference type="OrthoDB" id="2148490at2759"/>
<accession>A0A9W8IE47</accession>
<evidence type="ECO:0000256" key="6">
    <source>
        <dbReference type="ARBA" id="ARBA00022989"/>
    </source>
</evidence>
<keyword evidence="6 10" id="KW-1133">Transmembrane helix</keyword>
<name>A0A9W8IE47_9FUNG</name>
<dbReference type="GO" id="GO:0005743">
    <property type="term" value="C:mitochondrial inner membrane"/>
    <property type="evidence" value="ECO:0007669"/>
    <property type="project" value="UniProtKB-SubCell"/>
</dbReference>
<comment type="subcellular location">
    <subcellularLocation>
        <location evidence="9">Membrane</location>
        <topology evidence="9">Multi-pass membrane protein</topology>
    </subcellularLocation>
    <subcellularLocation>
        <location evidence="1">Mitochondrion inner membrane</location>
        <topology evidence="1">Multi-pass membrane protein</topology>
    </subcellularLocation>
</comment>
<evidence type="ECO:0000256" key="3">
    <source>
        <dbReference type="ARBA" id="ARBA00022692"/>
    </source>
</evidence>
<dbReference type="PANTHER" id="PTHR12428">
    <property type="entry name" value="OXA1"/>
    <property type="match status" value="1"/>
</dbReference>
<protein>
    <recommendedName>
        <fullName evidence="11">Membrane insertase YidC/Oxa/ALB C-terminal domain-containing protein</fullName>
    </recommendedName>
</protein>
<feature type="transmembrane region" description="Helical" evidence="10">
    <location>
        <begin position="220"/>
        <end position="242"/>
    </location>
</feature>
<feature type="domain" description="Membrane insertase YidC/Oxa/ALB C-terminal" evidence="11">
    <location>
        <begin position="109"/>
        <end position="302"/>
    </location>
</feature>
<gene>
    <name evidence="12" type="ORF">IWW36_001321</name>
</gene>
<feature type="transmembrane region" description="Helical" evidence="10">
    <location>
        <begin position="263"/>
        <end position="280"/>
    </location>
</feature>
<dbReference type="GO" id="GO:0032979">
    <property type="term" value="P:protein insertion into mitochondrial inner membrane from matrix"/>
    <property type="evidence" value="ECO:0007669"/>
    <property type="project" value="TreeGrafter"/>
</dbReference>
<evidence type="ECO:0000256" key="10">
    <source>
        <dbReference type="SAM" id="Phobius"/>
    </source>
</evidence>
<sequence length="360" mass="39261">MGIRGKSPALRQPDLRMSALDSRVSLASVRRMHTTRQLRTDKASSIEASSSAVSDMASNAAQSVDPGTVASASMQIGDVAAHGLTTMLPVQWTEYALEYVHVMAGLPWWGTIGMVVLGYRLLILPVNAWSQKHMMNTMKAQPEMNRIMEDIKAANAKKDYITSARHSQELIQIRKKGNVSMLKPLAGSLLQLPFMLAMFGALRDLATIPATHMDVGGALWFTNLMAADPYMILPIISAAGTIGTIELQSKLNSAVEQSPNTKLAFRVVAVIGAAVTSGFSSSLLLFWIYNTAFTIAQMLLFNTKPFRRFMGIPAIKKVKLARPPPSVLDKLNLTKFVGSKTRTPSSGPYVLPRKNISSKK</sequence>
<evidence type="ECO:0000256" key="5">
    <source>
        <dbReference type="ARBA" id="ARBA00022946"/>
    </source>
</evidence>
<keyword evidence="13" id="KW-1185">Reference proteome</keyword>
<dbReference type="Proteomes" id="UP001139887">
    <property type="component" value="Unassembled WGS sequence"/>
</dbReference>
<evidence type="ECO:0000313" key="13">
    <source>
        <dbReference type="Proteomes" id="UP001139887"/>
    </source>
</evidence>
<evidence type="ECO:0000256" key="8">
    <source>
        <dbReference type="ARBA" id="ARBA00023136"/>
    </source>
</evidence>
<proteinExistence type="inferred from homology"/>
<dbReference type="EMBL" id="JANBUW010000016">
    <property type="protein sequence ID" value="KAJ2851182.1"/>
    <property type="molecule type" value="Genomic_DNA"/>
</dbReference>
<evidence type="ECO:0000256" key="9">
    <source>
        <dbReference type="RuleBase" id="RU003945"/>
    </source>
</evidence>
<keyword evidence="3 9" id="KW-0812">Transmembrane</keyword>
<dbReference type="PANTHER" id="PTHR12428:SF66">
    <property type="entry name" value="MITOCHONDRIAL INNER MEMBRANE PROTEIN OXA1L"/>
    <property type="match status" value="1"/>
</dbReference>
<dbReference type="Pfam" id="PF02096">
    <property type="entry name" value="60KD_IMP"/>
    <property type="match status" value="1"/>
</dbReference>
<feature type="transmembrane region" description="Helical" evidence="10">
    <location>
        <begin position="108"/>
        <end position="129"/>
    </location>
</feature>
<organism evidence="12 13">
    <name type="scientific">Coemansia brasiliensis</name>
    <dbReference type="NCBI Taxonomy" id="2650707"/>
    <lineage>
        <taxon>Eukaryota</taxon>
        <taxon>Fungi</taxon>
        <taxon>Fungi incertae sedis</taxon>
        <taxon>Zoopagomycota</taxon>
        <taxon>Kickxellomycotina</taxon>
        <taxon>Kickxellomycetes</taxon>
        <taxon>Kickxellales</taxon>
        <taxon>Kickxellaceae</taxon>
        <taxon>Coemansia</taxon>
    </lineage>
</organism>
<evidence type="ECO:0000256" key="2">
    <source>
        <dbReference type="ARBA" id="ARBA00009877"/>
    </source>
</evidence>
<keyword evidence="5" id="KW-0809">Transit peptide</keyword>
<dbReference type="GO" id="GO:0032977">
    <property type="term" value="F:membrane insertase activity"/>
    <property type="evidence" value="ECO:0007669"/>
    <property type="project" value="InterPro"/>
</dbReference>
<evidence type="ECO:0000256" key="4">
    <source>
        <dbReference type="ARBA" id="ARBA00022792"/>
    </source>
</evidence>
<evidence type="ECO:0000256" key="1">
    <source>
        <dbReference type="ARBA" id="ARBA00004448"/>
    </source>
</evidence>
<feature type="transmembrane region" description="Helical" evidence="10">
    <location>
        <begin position="181"/>
        <end position="200"/>
    </location>
</feature>
<evidence type="ECO:0000259" key="11">
    <source>
        <dbReference type="Pfam" id="PF02096"/>
    </source>
</evidence>